<gene>
    <name evidence="11" type="ORF">Nepgr_008655</name>
</gene>
<keyword evidence="9" id="KW-0732">Signal</keyword>
<keyword evidence="4 8" id="KW-0812">Transmembrane</keyword>
<evidence type="ECO:0000313" key="12">
    <source>
        <dbReference type="Proteomes" id="UP001279734"/>
    </source>
</evidence>
<evidence type="ECO:0000256" key="7">
    <source>
        <dbReference type="SAM" id="MobiDB-lite"/>
    </source>
</evidence>
<dbReference type="Proteomes" id="UP001279734">
    <property type="component" value="Unassembled WGS sequence"/>
</dbReference>
<dbReference type="InterPro" id="IPR044845">
    <property type="entry name" value="HPAT/SRGT1-like"/>
</dbReference>
<sequence length="822" mass="93639">MEKLLILVVFLALGIVGSGQKRIGEAPWRIHTLFSTECQNYFDWQTVGLMHSFKKARQPGPITRLLSCTEEEKKQYRGMNLAPTLEVPSMSRHPKTGDWYPAINKPAGVVHWLKHSKEADNVDWVIILDADMIIRGPIIPWELGAEKGRPLAALYGYLIGCDNILAELHTMHPELCDKVGGLLAMHIDDLRALAPLWLSKTEEVREDRAHWSTNITGDVYGKGWISEMYGYSFGAAEVGLRHKITDDLMIYPGYVPREGSEPILFHYGLPFTVGNWSFSKLEHHEDDIVYQCGRLFPEPPYPREVNLMETDPNERRALMLSIECVDTLNEGLFFQHAASGCPKPKLSRYLSFLKSRTFAELTRPKYLTKFALQNDNAKVERQVNVEAAKPHPKIHTIFSAECSPYFDWQTVGLVHSFKLSGQPGNITRLLSCTDDELKQYRGHDLATTHYVPSMSIHPLTRDWYPAINKPAAVLHWINHAYIDAEFIVILDADMIMRGPITPWEFETTRGRPVSAPYDYLIGCNNVLSKLHTRNPKACDKVGGVIIMHIDDLRKFALLWLHKTEEVRADKAHYATNITGDIYGSGWISEMYGYSFAAAELNFRHTINREIMIYPGYVPEPGVNYRVFHYGLEFRVGNWSFDKANWRNADMVNKCWAKFPDPPDPSAIDRTDENSRQRDLLSIECARTLNEALYLHHKRRNCPDPSSLTTLEMELANEISTSRKFGQIDQTSAKRSNPVPRNDSEESSNSVVNDQPLSSFRFWIVTLWALSSLGFLALMLAIFSGGKKRKTKGKHHKSKKRSSYSGVFDSNGIDRHLRNAETP</sequence>
<accession>A0AAD3S930</accession>
<feature type="transmembrane region" description="Helical" evidence="8">
    <location>
        <begin position="759"/>
        <end position="782"/>
    </location>
</feature>
<name>A0AAD3S930_NEPGR</name>
<evidence type="ECO:0000256" key="8">
    <source>
        <dbReference type="SAM" id="Phobius"/>
    </source>
</evidence>
<feature type="region of interest" description="Disordered" evidence="7">
    <location>
        <begin position="788"/>
        <end position="822"/>
    </location>
</feature>
<dbReference type="GO" id="GO:0016757">
    <property type="term" value="F:glycosyltransferase activity"/>
    <property type="evidence" value="ECO:0007669"/>
    <property type="project" value="UniProtKB-KW"/>
</dbReference>
<evidence type="ECO:0000313" key="11">
    <source>
        <dbReference type="EMBL" id="GMH06815.1"/>
    </source>
</evidence>
<feature type="compositionally biased region" description="Polar residues" evidence="7">
    <location>
        <begin position="725"/>
        <end position="734"/>
    </location>
</feature>
<keyword evidence="2" id="KW-0328">Glycosyltransferase</keyword>
<evidence type="ECO:0000256" key="5">
    <source>
        <dbReference type="ARBA" id="ARBA00022989"/>
    </source>
</evidence>
<comment type="caution">
    <text evidence="11">The sequence shown here is derived from an EMBL/GenBank/DDBJ whole genome shotgun (WGS) entry which is preliminary data.</text>
</comment>
<evidence type="ECO:0000256" key="1">
    <source>
        <dbReference type="ARBA" id="ARBA00004167"/>
    </source>
</evidence>
<feature type="chain" id="PRO_5042169431" description="Hydroxyproline O-arabinosyltransferase-like domain-containing protein" evidence="9">
    <location>
        <begin position="20"/>
        <end position="822"/>
    </location>
</feature>
<keyword evidence="3" id="KW-0808">Transferase</keyword>
<keyword evidence="5 8" id="KW-1133">Transmembrane helix</keyword>
<feature type="signal peptide" evidence="9">
    <location>
        <begin position="1"/>
        <end position="19"/>
    </location>
</feature>
<dbReference type="EMBL" id="BSYO01000006">
    <property type="protein sequence ID" value="GMH06815.1"/>
    <property type="molecule type" value="Genomic_DNA"/>
</dbReference>
<reference evidence="11" key="1">
    <citation type="submission" date="2023-05" db="EMBL/GenBank/DDBJ databases">
        <title>Nepenthes gracilis genome sequencing.</title>
        <authorList>
            <person name="Fukushima K."/>
        </authorList>
    </citation>
    <scope>NUCLEOTIDE SEQUENCE</scope>
    <source>
        <strain evidence="11">SING2019-196</strain>
    </source>
</reference>
<feature type="compositionally biased region" description="Basic and acidic residues" evidence="7">
    <location>
        <begin position="811"/>
        <end position="822"/>
    </location>
</feature>
<dbReference type="InterPro" id="IPR056508">
    <property type="entry name" value="HPAT-like"/>
</dbReference>
<feature type="domain" description="Hydroxyproline O-arabinosyltransferase-like" evidence="10">
    <location>
        <begin position="31"/>
        <end position="268"/>
    </location>
</feature>
<feature type="region of interest" description="Disordered" evidence="7">
    <location>
        <begin position="725"/>
        <end position="750"/>
    </location>
</feature>
<evidence type="ECO:0000256" key="2">
    <source>
        <dbReference type="ARBA" id="ARBA00022676"/>
    </source>
</evidence>
<proteinExistence type="predicted"/>
<keyword evidence="6 8" id="KW-0472">Membrane</keyword>
<feature type="domain" description="Hydroxyproline O-arabinosyltransferase-like" evidence="10">
    <location>
        <begin position="395"/>
        <end position="663"/>
    </location>
</feature>
<evidence type="ECO:0000259" key="10">
    <source>
        <dbReference type="Pfam" id="PF23452"/>
    </source>
</evidence>
<dbReference type="Pfam" id="PF23452">
    <property type="entry name" value="HPAT"/>
    <property type="match status" value="2"/>
</dbReference>
<dbReference type="AlphaFoldDB" id="A0AAD3S930"/>
<comment type="subcellular location">
    <subcellularLocation>
        <location evidence="1">Membrane</location>
        <topology evidence="1">Single-pass membrane protein</topology>
    </subcellularLocation>
</comment>
<evidence type="ECO:0000256" key="9">
    <source>
        <dbReference type="SAM" id="SignalP"/>
    </source>
</evidence>
<dbReference type="PANTHER" id="PTHR31485:SF7">
    <property type="entry name" value="PEPTIDYL SERINE ALPHA-GALACTOSYLTRANSFERASE"/>
    <property type="match status" value="1"/>
</dbReference>
<dbReference type="PANTHER" id="PTHR31485">
    <property type="entry name" value="PEPTIDYL SERINE ALPHA-GALACTOSYLTRANSFERASE"/>
    <property type="match status" value="1"/>
</dbReference>
<protein>
    <recommendedName>
        <fullName evidence="10">Hydroxyproline O-arabinosyltransferase-like domain-containing protein</fullName>
    </recommendedName>
</protein>
<evidence type="ECO:0000256" key="3">
    <source>
        <dbReference type="ARBA" id="ARBA00022679"/>
    </source>
</evidence>
<evidence type="ECO:0000256" key="6">
    <source>
        <dbReference type="ARBA" id="ARBA00023136"/>
    </source>
</evidence>
<evidence type="ECO:0000256" key="4">
    <source>
        <dbReference type="ARBA" id="ARBA00022692"/>
    </source>
</evidence>
<keyword evidence="12" id="KW-1185">Reference proteome</keyword>
<feature type="compositionally biased region" description="Basic residues" evidence="7">
    <location>
        <begin position="788"/>
        <end position="801"/>
    </location>
</feature>
<dbReference type="GO" id="GO:0016020">
    <property type="term" value="C:membrane"/>
    <property type="evidence" value="ECO:0007669"/>
    <property type="project" value="UniProtKB-SubCell"/>
</dbReference>
<organism evidence="11 12">
    <name type="scientific">Nepenthes gracilis</name>
    <name type="common">Slender pitcher plant</name>
    <dbReference type="NCBI Taxonomy" id="150966"/>
    <lineage>
        <taxon>Eukaryota</taxon>
        <taxon>Viridiplantae</taxon>
        <taxon>Streptophyta</taxon>
        <taxon>Embryophyta</taxon>
        <taxon>Tracheophyta</taxon>
        <taxon>Spermatophyta</taxon>
        <taxon>Magnoliopsida</taxon>
        <taxon>eudicotyledons</taxon>
        <taxon>Gunneridae</taxon>
        <taxon>Pentapetalae</taxon>
        <taxon>Caryophyllales</taxon>
        <taxon>Nepenthaceae</taxon>
        <taxon>Nepenthes</taxon>
    </lineage>
</organism>